<dbReference type="InterPro" id="IPR001296">
    <property type="entry name" value="Glyco_trans_1"/>
</dbReference>
<sequence length="814" mass="94163">MKFMIKNRGFMRLIRKFFNELNDNGIKNAIYKTIHYLNKNKSPIKILKNTGTNRKDCGAINHNPLVSIIAVNYNGALDLPKFIKSIEQQSYRNFELIIVDNNSKDNSIDIISGFCGSSKTLIKLVKQDHNIGFAEGNNIAIPYCSGEFYCLVNVDTILDQDWLKELVDAIVQDGTCGAVCSKTLFFERFQDIELSSEKDFNLNLESILSSLDYKKYFIRHGNKKDEYLESINGSIKLSVPVQDKKLSLLVEFKEKNIDHSLRLKIAKNKEVYYKLKDIIKLNVDFSHNTVINSSHIINNVGSISINNYPQDRGFGEYDTGQYDSKCYLDFFCGVSVLLRRSILINRKIFIPEFFAYYEDSELSRYIRELGYNILYAPRSILYHKHSATSSEYSPLWHLLVNRSKEIYSYTGDIKKLEENLIKIENTYKPSINKNIFDTINSFSSTLIKRLQENNSLVEKEKSIGIYNSYWNTKGGGESHALSVASILREYASVYLISENNFDIDELSKYYDINLEGCIKIVQNNINSELTSQFDIFINSTYLSDLISLAKKSYYIVSFPQKNVDIEFLSNYTFLHNSDYTAKWANIYWGKHNYDILYPFGMIDTNPYPIKINKEKIILSVGRFFKFGHSKNQHVIAKAFKYMVNKNKELKDWKLVLIGSINYNSEDDMLYYREIKELLADTNSEIILNSNRETLIDYYSKAAIYVHATGIGIDHNKYPSKLEHFGITPVEAIINGCYPIVYSYGGPADFMTKLGIGSHYKNNNELIIKLHEACDIYNKNKLDFNKIRELAIKFINDYKFDNKVSRLYTNGEDHL</sequence>
<keyword evidence="2 6" id="KW-0328">Glycosyltransferase</keyword>
<dbReference type="PANTHER" id="PTHR43179">
    <property type="entry name" value="RHAMNOSYLTRANSFERASE WBBL"/>
    <property type="match status" value="1"/>
</dbReference>
<dbReference type="InterPro" id="IPR029044">
    <property type="entry name" value="Nucleotide-diphossugar_trans"/>
</dbReference>
<evidence type="ECO:0000256" key="1">
    <source>
        <dbReference type="ARBA" id="ARBA00006739"/>
    </source>
</evidence>
<feature type="domain" description="Glycosyltransferase 2-like" evidence="5">
    <location>
        <begin position="67"/>
        <end position="198"/>
    </location>
</feature>
<dbReference type="Gene3D" id="3.90.550.10">
    <property type="entry name" value="Spore Coat Polysaccharide Biosynthesis Protein SpsA, Chain A"/>
    <property type="match status" value="1"/>
</dbReference>
<proteinExistence type="inferred from homology"/>
<organism evidence="6 7">
    <name type="scientific">Gallibacterium anatis</name>
    <dbReference type="NCBI Taxonomy" id="750"/>
    <lineage>
        <taxon>Bacteria</taxon>
        <taxon>Pseudomonadati</taxon>
        <taxon>Pseudomonadota</taxon>
        <taxon>Gammaproteobacteria</taxon>
        <taxon>Pasteurellales</taxon>
        <taxon>Pasteurellaceae</taxon>
        <taxon>Gallibacterium</taxon>
    </lineage>
</organism>
<dbReference type="Pfam" id="PF00535">
    <property type="entry name" value="Glycos_transf_2"/>
    <property type="match status" value="1"/>
</dbReference>
<dbReference type="Proteomes" id="UP001226750">
    <property type="component" value="Chromosome"/>
</dbReference>
<dbReference type="GO" id="GO:0016757">
    <property type="term" value="F:glycosyltransferase activity"/>
    <property type="evidence" value="ECO:0007669"/>
    <property type="project" value="UniProtKB-KW"/>
</dbReference>
<dbReference type="AlphaFoldDB" id="A0AAX3X8G5"/>
<keyword evidence="3 6" id="KW-0808">Transferase</keyword>
<dbReference type="EC" id="2.4.-.-" evidence="6"/>
<feature type="domain" description="Glycosyl transferase family 1" evidence="4">
    <location>
        <begin position="612"/>
        <end position="763"/>
    </location>
</feature>
<dbReference type="SUPFAM" id="SSF53756">
    <property type="entry name" value="UDP-Glycosyltransferase/glycogen phosphorylase"/>
    <property type="match status" value="1"/>
</dbReference>
<name>A0AAX3X8G5_9PAST</name>
<dbReference type="PANTHER" id="PTHR43179:SF12">
    <property type="entry name" value="GALACTOFURANOSYLTRANSFERASE GLFT2"/>
    <property type="match status" value="1"/>
</dbReference>
<protein>
    <submittedName>
        <fullName evidence="6">Glycosyltransferase</fullName>
        <ecNumber evidence="6">2.4.-.-</ecNumber>
    </submittedName>
</protein>
<dbReference type="Pfam" id="PF00534">
    <property type="entry name" value="Glycos_transf_1"/>
    <property type="match status" value="1"/>
</dbReference>
<evidence type="ECO:0000256" key="2">
    <source>
        <dbReference type="ARBA" id="ARBA00022676"/>
    </source>
</evidence>
<dbReference type="EMBL" id="CP126975">
    <property type="protein sequence ID" value="WIM78509.1"/>
    <property type="molecule type" value="Genomic_DNA"/>
</dbReference>
<keyword evidence="7" id="KW-1185">Reference proteome</keyword>
<gene>
    <name evidence="6" type="ORF">QP018_06890</name>
</gene>
<reference evidence="6 7" key="1">
    <citation type="submission" date="2023-06" db="EMBL/GenBank/DDBJ databases">
        <title>Complete Genome Sequence of Gallibacterium anatis Strain BJF12, Isolated from a chicken with diarrhea.</title>
        <authorList>
            <person name="Guo F."/>
            <person name="Bu W."/>
            <person name="Xu F."/>
            <person name="Wen T."/>
        </authorList>
    </citation>
    <scope>NUCLEOTIDE SEQUENCE [LARGE SCALE GENOMIC DNA]</scope>
    <source>
        <strain evidence="6 7">BJF12</strain>
    </source>
</reference>
<dbReference type="InterPro" id="IPR001173">
    <property type="entry name" value="Glyco_trans_2-like"/>
</dbReference>
<evidence type="ECO:0000313" key="6">
    <source>
        <dbReference type="EMBL" id="WIM78509.1"/>
    </source>
</evidence>
<evidence type="ECO:0000259" key="4">
    <source>
        <dbReference type="Pfam" id="PF00534"/>
    </source>
</evidence>
<evidence type="ECO:0000256" key="3">
    <source>
        <dbReference type="ARBA" id="ARBA00022679"/>
    </source>
</evidence>
<dbReference type="SUPFAM" id="SSF53448">
    <property type="entry name" value="Nucleotide-diphospho-sugar transferases"/>
    <property type="match status" value="1"/>
</dbReference>
<accession>A0AAX3X8G5</accession>
<evidence type="ECO:0000313" key="7">
    <source>
        <dbReference type="Proteomes" id="UP001226750"/>
    </source>
</evidence>
<dbReference type="Gene3D" id="3.40.50.2000">
    <property type="entry name" value="Glycogen Phosphorylase B"/>
    <property type="match status" value="1"/>
</dbReference>
<comment type="similarity">
    <text evidence="1">Belongs to the glycosyltransferase 2 family.</text>
</comment>
<dbReference type="RefSeq" id="WP_285097392.1">
    <property type="nucleotide sequence ID" value="NZ_CP126975.1"/>
</dbReference>
<evidence type="ECO:0000259" key="5">
    <source>
        <dbReference type="Pfam" id="PF00535"/>
    </source>
</evidence>